<reference evidence="3 4" key="2">
    <citation type="journal article" date="2019" name="G3 (Bethesda)">
        <title>Hybrid Assembly of the Genome of the Entomopathogenic Nematode Steinernema carpocapsae Identifies the X-Chromosome.</title>
        <authorList>
            <person name="Serra L."/>
            <person name="Macchietto M."/>
            <person name="Macias-Munoz A."/>
            <person name="McGill C.J."/>
            <person name="Rodriguez I.M."/>
            <person name="Rodriguez B."/>
            <person name="Murad R."/>
            <person name="Mortazavi A."/>
        </authorList>
    </citation>
    <scope>NUCLEOTIDE SEQUENCE [LARGE SCALE GENOMIC DNA]</scope>
    <source>
        <strain evidence="3 4">ALL</strain>
    </source>
</reference>
<keyword evidence="1" id="KW-0646">Protease inhibitor</keyword>
<keyword evidence="1" id="KW-0722">Serine protease inhibitor</keyword>
<dbReference type="AlphaFoldDB" id="A0A4U5MDM4"/>
<reference evidence="3 4" key="1">
    <citation type="journal article" date="2015" name="Genome Biol.">
        <title>Comparative genomics of Steinernema reveals deeply conserved gene regulatory networks.</title>
        <authorList>
            <person name="Dillman A.R."/>
            <person name="Macchietto M."/>
            <person name="Porter C.F."/>
            <person name="Rogers A."/>
            <person name="Williams B."/>
            <person name="Antoshechkin I."/>
            <person name="Lee M.M."/>
            <person name="Goodwin Z."/>
            <person name="Lu X."/>
            <person name="Lewis E.E."/>
            <person name="Goodrich-Blair H."/>
            <person name="Stock S.P."/>
            <person name="Adams B.J."/>
            <person name="Sternberg P.W."/>
            <person name="Mortazavi A."/>
        </authorList>
    </citation>
    <scope>NUCLEOTIDE SEQUENCE [LARGE SCALE GENOMIC DNA]</scope>
    <source>
        <strain evidence="3 4">ALL</strain>
    </source>
</reference>
<keyword evidence="4" id="KW-1185">Reference proteome</keyword>
<gene>
    <name evidence="3" type="ORF">L596_023165</name>
</gene>
<protein>
    <recommendedName>
        <fullName evidence="5">TIL domain-containing protein</fullName>
    </recommendedName>
</protein>
<name>A0A4U5MDM4_STECR</name>
<dbReference type="Gene3D" id="2.10.25.10">
    <property type="entry name" value="Laminin"/>
    <property type="match status" value="1"/>
</dbReference>
<sequence length="134" mass="14997">MALVRLVVAFVVIGTALSRPPCGEHETLADGNQWEHTCEYELRDETFKTAQGNCICAPGFVRNQDKTCVTRIECNKQMCDDLRKAPFRAETYENPKFPQCREGESCAVIKIVIPGTNATEAADSDRWMFLAGCF</sequence>
<keyword evidence="2" id="KW-0732">Signal</keyword>
<organism evidence="3 4">
    <name type="scientific">Steinernema carpocapsae</name>
    <name type="common">Entomopathogenic nematode</name>
    <dbReference type="NCBI Taxonomy" id="34508"/>
    <lineage>
        <taxon>Eukaryota</taxon>
        <taxon>Metazoa</taxon>
        <taxon>Ecdysozoa</taxon>
        <taxon>Nematoda</taxon>
        <taxon>Chromadorea</taxon>
        <taxon>Rhabditida</taxon>
        <taxon>Tylenchina</taxon>
        <taxon>Panagrolaimomorpha</taxon>
        <taxon>Strongyloidoidea</taxon>
        <taxon>Steinernematidae</taxon>
        <taxon>Steinernema</taxon>
    </lineage>
</organism>
<evidence type="ECO:0000313" key="3">
    <source>
        <dbReference type="EMBL" id="TKR66943.1"/>
    </source>
</evidence>
<dbReference type="GO" id="GO:0004867">
    <property type="term" value="F:serine-type endopeptidase inhibitor activity"/>
    <property type="evidence" value="ECO:0007669"/>
    <property type="project" value="UniProtKB-KW"/>
</dbReference>
<feature type="signal peptide" evidence="2">
    <location>
        <begin position="1"/>
        <end position="18"/>
    </location>
</feature>
<dbReference type="EMBL" id="AZBU02000008">
    <property type="protein sequence ID" value="TKR66943.1"/>
    <property type="molecule type" value="Genomic_DNA"/>
</dbReference>
<evidence type="ECO:0000256" key="1">
    <source>
        <dbReference type="ARBA" id="ARBA00022900"/>
    </source>
</evidence>
<dbReference type="InterPro" id="IPR036084">
    <property type="entry name" value="Ser_inhib-like_sf"/>
</dbReference>
<comment type="caution">
    <text evidence="3">The sequence shown here is derived from an EMBL/GenBank/DDBJ whole genome shotgun (WGS) entry which is preliminary data.</text>
</comment>
<evidence type="ECO:0008006" key="5">
    <source>
        <dbReference type="Google" id="ProtNLM"/>
    </source>
</evidence>
<dbReference type="OrthoDB" id="10368700at2759"/>
<dbReference type="Proteomes" id="UP000298663">
    <property type="component" value="Unassembled WGS sequence"/>
</dbReference>
<evidence type="ECO:0000256" key="2">
    <source>
        <dbReference type="SAM" id="SignalP"/>
    </source>
</evidence>
<evidence type="ECO:0000313" key="4">
    <source>
        <dbReference type="Proteomes" id="UP000298663"/>
    </source>
</evidence>
<dbReference type="SUPFAM" id="SSF57567">
    <property type="entry name" value="Serine protease inhibitors"/>
    <property type="match status" value="1"/>
</dbReference>
<accession>A0A4U5MDM4</accession>
<feature type="chain" id="PRO_5020487132" description="TIL domain-containing protein" evidence="2">
    <location>
        <begin position="19"/>
        <end position="134"/>
    </location>
</feature>
<proteinExistence type="predicted"/>